<evidence type="ECO:0000313" key="2">
    <source>
        <dbReference type="Proteomes" id="UP000789570"/>
    </source>
</evidence>
<protein>
    <submittedName>
        <fullName evidence="1">5171_t:CDS:1</fullName>
    </submittedName>
</protein>
<dbReference type="EMBL" id="CAJVPQ010010043">
    <property type="protein sequence ID" value="CAG8719790.1"/>
    <property type="molecule type" value="Genomic_DNA"/>
</dbReference>
<dbReference type="Proteomes" id="UP000789570">
    <property type="component" value="Unassembled WGS sequence"/>
</dbReference>
<dbReference type="AlphaFoldDB" id="A0A9N9NAP1"/>
<name>A0A9N9NAP1_9GLOM</name>
<reference evidence="1" key="1">
    <citation type="submission" date="2021-06" db="EMBL/GenBank/DDBJ databases">
        <authorList>
            <person name="Kallberg Y."/>
            <person name="Tangrot J."/>
            <person name="Rosling A."/>
        </authorList>
    </citation>
    <scope>NUCLEOTIDE SEQUENCE</scope>
    <source>
        <strain evidence="1">UK204</strain>
    </source>
</reference>
<organism evidence="1 2">
    <name type="scientific">Funneliformis caledonium</name>
    <dbReference type="NCBI Taxonomy" id="1117310"/>
    <lineage>
        <taxon>Eukaryota</taxon>
        <taxon>Fungi</taxon>
        <taxon>Fungi incertae sedis</taxon>
        <taxon>Mucoromycota</taxon>
        <taxon>Glomeromycotina</taxon>
        <taxon>Glomeromycetes</taxon>
        <taxon>Glomerales</taxon>
        <taxon>Glomeraceae</taxon>
        <taxon>Funneliformis</taxon>
    </lineage>
</organism>
<gene>
    <name evidence="1" type="ORF">FCALED_LOCUS14329</name>
</gene>
<sequence>GRNENPLGSRNHLQGITGNFRNFTNNLGVRTENSGHDMTAITTTNDRNHNLGGLSLDLLRDIIGNGKHIWCLKNRCL</sequence>
<comment type="caution">
    <text evidence="1">The sequence shown here is derived from an EMBL/GenBank/DDBJ whole genome shotgun (WGS) entry which is preliminary data.</text>
</comment>
<accession>A0A9N9NAP1</accession>
<feature type="non-terminal residue" evidence="1">
    <location>
        <position position="1"/>
    </location>
</feature>
<proteinExistence type="predicted"/>
<keyword evidence="2" id="KW-1185">Reference proteome</keyword>
<evidence type="ECO:0000313" key="1">
    <source>
        <dbReference type="EMBL" id="CAG8719790.1"/>
    </source>
</evidence>